<name>A0A1T4JJX2_TREPO</name>
<accession>A0A1T4JJX2</accession>
<organism evidence="1 2">
    <name type="scientific">Treponema porcinum</name>
    <dbReference type="NCBI Taxonomy" id="261392"/>
    <lineage>
        <taxon>Bacteria</taxon>
        <taxon>Pseudomonadati</taxon>
        <taxon>Spirochaetota</taxon>
        <taxon>Spirochaetia</taxon>
        <taxon>Spirochaetales</taxon>
        <taxon>Treponemataceae</taxon>
        <taxon>Treponema</taxon>
    </lineage>
</organism>
<dbReference type="Proteomes" id="UP000190423">
    <property type="component" value="Unassembled WGS sequence"/>
</dbReference>
<dbReference type="GeneID" id="78317534"/>
<keyword evidence="2" id="KW-1185">Reference proteome</keyword>
<dbReference type="STRING" id="261392.SAMN02745149_00465"/>
<dbReference type="EMBL" id="FUWG01000003">
    <property type="protein sequence ID" value="SJZ30454.1"/>
    <property type="molecule type" value="Genomic_DNA"/>
</dbReference>
<gene>
    <name evidence="1" type="ORF">SAMN02745149_00465</name>
</gene>
<sequence>MSSYKLYYKSSEIEFIIEFFATKKDAEHWKDFLAFCIQEFPFENMYIEPATP</sequence>
<evidence type="ECO:0000313" key="2">
    <source>
        <dbReference type="Proteomes" id="UP000190423"/>
    </source>
</evidence>
<proteinExistence type="predicted"/>
<reference evidence="1 2" key="1">
    <citation type="submission" date="2017-02" db="EMBL/GenBank/DDBJ databases">
        <authorList>
            <person name="Peterson S.W."/>
        </authorList>
    </citation>
    <scope>NUCLEOTIDE SEQUENCE [LARGE SCALE GENOMIC DNA]</scope>
    <source>
        <strain evidence="1 2">ATCC BAA-908</strain>
    </source>
</reference>
<evidence type="ECO:0000313" key="1">
    <source>
        <dbReference type="EMBL" id="SJZ30454.1"/>
    </source>
</evidence>
<dbReference type="AlphaFoldDB" id="A0A1T4JJX2"/>
<dbReference type="RefSeq" id="WP_159446133.1">
    <property type="nucleotide sequence ID" value="NZ_FUWG01000003.1"/>
</dbReference>
<protein>
    <submittedName>
        <fullName evidence="1">Uncharacterized protein</fullName>
    </submittedName>
</protein>